<evidence type="ECO:0000256" key="10">
    <source>
        <dbReference type="SAM" id="MobiDB-lite"/>
    </source>
</evidence>
<evidence type="ECO:0000256" key="7">
    <source>
        <dbReference type="ARBA" id="ARBA00053047"/>
    </source>
</evidence>
<dbReference type="GO" id="GO:0005737">
    <property type="term" value="C:cytoplasm"/>
    <property type="evidence" value="ECO:0007669"/>
    <property type="project" value="UniProtKB-SubCell"/>
</dbReference>
<protein>
    <recommendedName>
        <fullName evidence="9">L antigen family member 3</fullName>
    </recommendedName>
</protein>
<keyword evidence="11" id="KW-1185">Reference proteome</keyword>
<dbReference type="RefSeq" id="XP_026911155.1">
    <property type="nucleotide sequence ID" value="XM_027055354.2"/>
</dbReference>
<evidence type="ECO:0000256" key="6">
    <source>
        <dbReference type="ARBA" id="ARBA00023242"/>
    </source>
</evidence>
<comment type="subcellular location">
    <subcellularLocation>
        <location evidence="2">Cytoplasm</location>
    </subcellularLocation>
    <subcellularLocation>
        <location evidence="1">Nucleus</location>
    </subcellularLocation>
</comment>
<evidence type="ECO:0000313" key="12">
    <source>
        <dbReference type="RefSeq" id="XP_026911155.1"/>
    </source>
</evidence>
<keyword evidence="5" id="KW-0819">tRNA processing</keyword>
<dbReference type="GO" id="GO:0008033">
    <property type="term" value="P:tRNA processing"/>
    <property type="evidence" value="ECO:0007669"/>
    <property type="project" value="UniProtKB-KW"/>
</dbReference>
<dbReference type="GeneID" id="113598146"/>
<gene>
    <name evidence="12" type="primary">LOC113598146</name>
</gene>
<proteinExistence type="inferred from homology"/>
<organism evidence="11 12">
    <name type="scientific">Acinonyx jubatus</name>
    <name type="common">Cheetah</name>
    <dbReference type="NCBI Taxonomy" id="32536"/>
    <lineage>
        <taxon>Eukaryota</taxon>
        <taxon>Metazoa</taxon>
        <taxon>Chordata</taxon>
        <taxon>Craniata</taxon>
        <taxon>Vertebrata</taxon>
        <taxon>Euteleostomi</taxon>
        <taxon>Mammalia</taxon>
        <taxon>Eutheria</taxon>
        <taxon>Laurasiatheria</taxon>
        <taxon>Carnivora</taxon>
        <taxon>Feliformia</taxon>
        <taxon>Felidae</taxon>
        <taxon>Felinae</taxon>
        <taxon>Acinonyx</taxon>
    </lineage>
</organism>
<evidence type="ECO:0000256" key="3">
    <source>
        <dbReference type="ARBA" id="ARBA00007073"/>
    </source>
</evidence>
<name>A0A6J1Z2B1_ACIJB</name>
<comment type="subunit">
    <text evidence="8">Component of the EKC/KEOPS complex composed of at least GON7, TP53RK, TPRKB, OSGEP and LAGE3; the whole complex dimerizes.</text>
</comment>
<comment type="similarity">
    <text evidence="3">Belongs to the CTAG/PCC1 family.</text>
</comment>
<dbReference type="Gene3D" id="3.30.310.50">
    <property type="entry name" value="Alpha-D-phosphohexomutase, C-terminal domain"/>
    <property type="match status" value="1"/>
</dbReference>
<evidence type="ECO:0000313" key="11">
    <source>
        <dbReference type="Proteomes" id="UP001652583"/>
    </source>
</evidence>
<accession>A0A6J1Z2B1</accession>
<evidence type="ECO:0000256" key="9">
    <source>
        <dbReference type="ARBA" id="ARBA00076355"/>
    </source>
</evidence>
<dbReference type="InterPro" id="IPR015419">
    <property type="entry name" value="CTAG/Pcc1"/>
</dbReference>
<evidence type="ECO:0000256" key="1">
    <source>
        <dbReference type="ARBA" id="ARBA00004123"/>
    </source>
</evidence>
<evidence type="ECO:0000256" key="4">
    <source>
        <dbReference type="ARBA" id="ARBA00022490"/>
    </source>
</evidence>
<evidence type="ECO:0000256" key="5">
    <source>
        <dbReference type="ARBA" id="ARBA00022694"/>
    </source>
</evidence>
<comment type="function">
    <text evidence="7">Component of the EKC/KEOPS complex that is required for the formation of a threonylcarbamoyl group on adenosine at position 37 (t(6)A37) in tRNAs that read codons beginning with adenine. The complex is probably involved in the transfer of the threonylcarbamoyl moiety of threonylcarbamoyl-AMP (TC-AMP) to the N6 group of A37. LAGE3 functions as a dimerization module for the complex.</text>
</comment>
<keyword evidence="6" id="KW-0539">Nucleus</keyword>
<feature type="compositionally biased region" description="Low complexity" evidence="10">
    <location>
        <begin position="66"/>
        <end position="75"/>
    </location>
</feature>
<dbReference type="GO" id="GO:0070525">
    <property type="term" value="P:tRNA threonylcarbamoyladenosine metabolic process"/>
    <property type="evidence" value="ECO:0007669"/>
    <property type="project" value="TreeGrafter"/>
</dbReference>
<dbReference type="FunFam" id="3.30.310.50:FF:000005">
    <property type="entry name" value="L antigen family member 3"/>
    <property type="match status" value="1"/>
</dbReference>
<dbReference type="PANTHER" id="PTHR31283">
    <property type="entry name" value="EKC/KEOPS COMPLEX SUBUNIT PCC1 FAMILY MEMBER"/>
    <property type="match status" value="1"/>
</dbReference>
<keyword evidence="4" id="KW-0963">Cytoplasm</keyword>
<sequence>MRAPGDGADGADGAQILDDGAGGATGSGGSSSGPGNPGGRDGTATSGTVAGEAPQVEGASPAPRQGGEASASASASGEASEKQVLEFALTVPFLCYVDAELTYQYLTSSAECYHEAVHTELTVIGSDLFIRLTAEDPVLLQISTASLLNQLFMVVQTMQHLVPAIFSRPRPGKGG</sequence>
<dbReference type="PANTHER" id="PTHR31283:SF5">
    <property type="entry name" value="EKC_KEOPS COMPLEX SUBUNIT LAGE3"/>
    <property type="match status" value="1"/>
</dbReference>
<feature type="region of interest" description="Disordered" evidence="10">
    <location>
        <begin position="1"/>
        <end position="75"/>
    </location>
</feature>
<dbReference type="Pfam" id="PF09341">
    <property type="entry name" value="Pcc1"/>
    <property type="match status" value="1"/>
</dbReference>
<feature type="compositionally biased region" description="Gly residues" evidence="10">
    <location>
        <begin position="20"/>
        <end position="41"/>
    </location>
</feature>
<evidence type="ECO:0000256" key="2">
    <source>
        <dbReference type="ARBA" id="ARBA00004496"/>
    </source>
</evidence>
<evidence type="ECO:0000256" key="8">
    <source>
        <dbReference type="ARBA" id="ARBA00062157"/>
    </source>
</evidence>
<dbReference type="AlphaFoldDB" id="A0A6J1Z2B1"/>
<reference evidence="12" key="2">
    <citation type="submission" date="2025-08" db="UniProtKB">
        <authorList>
            <consortium name="RefSeq"/>
        </authorList>
    </citation>
    <scope>IDENTIFICATION</scope>
    <source>
        <tissue evidence="12">Blood</tissue>
    </source>
</reference>
<reference evidence="11" key="1">
    <citation type="submission" date="2025-05" db="UniProtKB">
        <authorList>
            <consortium name="RefSeq"/>
        </authorList>
    </citation>
    <scope>NUCLEOTIDE SEQUENCE [LARGE SCALE GENOMIC DNA]</scope>
</reference>
<dbReference type="GO" id="GO:0000408">
    <property type="term" value="C:EKC/KEOPS complex"/>
    <property type="evidence" value="ECO:0007669"/>
    <property type="project" value="TreeGrafter"/>
</dbReference>
<dbReference type="GO" id="GO:0005634">
    <property type="term" value="C:nucleus"/>
    <property type="evidence" value="ECO:0007669"/>
    <property type="project" value="UniProtKB-SubCell"/>
</dbReference>
<dbReference type="KEGG" id="aju:113598146"/>
<dbReference type="Proteomes" id="UP001652583">
    <property type="component" value="Chromosome X"/>
</dbReference>